<accession>A0A6G6J6B3</accession>
<dbReference type="Pfam" id="PF11753">
    <property type="entry name" value="DUF3310"/>
    <property type="match status" value="1"/>
</dbReference>
<reference evidence="1 2" key="1">
    <citation type="submission" date="2020-02" db="EMBL/GenBank/DDBJ databases">
        <title>Integrative conjugative elements (ICEs) and plasmids drive adaptation of Pseudomonas nitroreducens strain HBP1 to wastewater environment.</title>
        <authorList>
            <person name="Sentchilo V."/>
            <person name="Carraro N."/>
            <person name="Bertelli C."/>
            <person name="van der Meer J.R."/>
        </authorList>
    </citation>
    <scope>NUCLEOTIDE SEQUENCE [LARGE SCALE GENOMIC DNA]</scope>
    <source>
        <strain evidence="1 2">HBP1</strain>
    </source>
</reference>
<dbReference type="Proteomes" id="UP000501063">
    <property type="component" value="Chromosome"/>
</dbReference>
<evidence type="ECO:0000313" key="1">
    <source>
        <dbReference type="EMBL" id="QIE90869.1"/>
    </source>
</evidence>
<protein>
    <submittedName>
        <fullName evidence="1">DUF3310 domain-containing protein</fullName>
    </submittedName>
</protein>
<dbReference type="EMBL" id="CP049140">
    <property type="protein sequence ID" value="QIE90869.1"/>
    <property type="molecule type" value="Genomic_DNA"/>
</dbReference>
<dbReference type="InterPro" id="IPR021739">
    <property type="entry name" value="SaV-like"/>
</dbReference>
<organism evidence="1 2">
    <name type="scientific">Pseudomonas nitroreducens</name>
    <dbReference type="NCBI Taxonomy" id="46680"/>
    <lineage>
        <taxon>Bacteria</taxon>
        <taxon>Pseudomonadati</taxon>
        <taxon>Pseudomonadota</taxon>
        <taxon>Gammaproteobacteria</taxon>
        <taxon>Pseudomonadales</taxon>
        <taxon>Pseudomonadaceae</taxon>
        <taxon>Pseudomonas</taxon>
    </lineage>
</organism>
<proteinExistence type="predicted"/>
<gene>
    <name evidence="1" type="ORF">G5B91_12125</name>
</gene>
<dbReference type="AlphaFoldDB" id="A0A6G6J6B3"/>
<dbReference type="KEGG" id="pnt:G5B91_12125"/>
<name>A0A6G6J6B3_PSENT</name>
<evidence type="ECO:0000313" key="2">
    <source>
        <dbReference type="Proteomes" id="UP000501063"/>
    </source>
</evidence>
<sequence>MVNHPPHYNGHPSGVECIEVTERLPFNLGNAFKYVFRHRAKNGHEDLMKAQWYLTRELDRCERGGISLGDLQAANALASRIAAHESYPIGACLVAISSDEPREALHWLSTLTAH</sequence>